<dbReference type="EMBL" id="JAHXZJ010000001">
    <property type="protein sequence ID" value="KAH0567514.1"/>
    <property type="molecule type" value="Genomic_DNA"/>
</dbReference>
<proteinExistence type="predicted"/>
<protein>
    <submittedName>
        <fullName evidence="1">Uncharacterized protein</fullName>
    </submittedName>
</protein>
<evidence type="ECO:0000313" key="2">
    <source>
        <dbReference type="Proteomes" id="UP000826195"/>
    </source>
</evidence>
<accession>A0AAV7IRR1</accession>
<evidence type="ECO:0000313" key="1">
    <source>
        <dbReference type="EMBL" id="KAH0567514.1"/>
    </source>
</evidence>
<comment type="caution">
    <text evidence="1">The sequence shown here is derived from an EMBL/GenBank/DDBJ whole genome shotgun (WGS) entry which is preliminary data.</text>
</comment>
<sequence length="73" mass="8213">MPVSFAICDGAVNISVGVCPSIDGLTSYEAEGWCTEKLINFFFKKYTPIATKLDLDCLLVLFYFIYGECRRSK</sequence>
<dbReference type="AlphaFoldDB" id="A0AAV7IRR1"/>
<name>A0AAV7IRR1_COTGL</name>
<reference evidence="1 2" key="1">
    <citation type="journal article" date="2021" name="J. Hered.">
        <title>A chromosome-level genome assembly of the parasitoid wasp, Cotesia glomerata (Hymenoptera: Braconidae).</title>
        <authorList>
            <person name="Pinto B.J."/>
            <person name="Weis J.J."/>
            <person name="Gamble T."/>
            <person name="Ode P.J."/>
            <person name="Paul R."/>
            <person name="Zaspel J.M."/>
        </authorList>
    </citation>
    <scope>NUCLEOTIDE SEQUENCE [LARGE SCALE GENOMIC DNA]</scope>
    <source>
        <strain evidence="1">CgM1</strain>
    </source>
</reference>
<organism evidence="1 2">
    <name type="scientific">Cotesia glomerata</name>
    <name type="common">Lepidopteran parasitic wasp</name>
    <name type="synonym">Apanteles glomeratus</name>
    <dbReference type="NCBI Taxonomy" id="32391"/>
    <lineage>
        <taxon>Eukaryota</taxon>
        <taxon>Metazoa</taxon>
        <taxon>Ecdysozoa</taxon>
        <taxon>Arthropoda</taxon>
        <taxon>Hexapoda</taxon>
        <taxon>Insecta</taxon>
        <taxon>Pterygota</taxon>
        <taxon>Neoptera</taxon>
        <taxon>Endopterygota</taxon>
        <taxon>Hymenoptera</taxon>
        <taxon>Apocrita</taxon>
        <taxon>Ichneumonoidea</taxon>
        <taxon>Braconidae</taxon>
        <taxon>Microgastrinae</taxon>
        <taxon>Cotesia</taxon>
    </lineage>
</organism>
<gene>
    <name evidence="1" type="ORF">KQX54_010523</name>
</gene>
<keyword evidence="2" id="KW-1185">Reference proteome</keyword>
<dbReference type="Proteomes" id="UP000826195">
    <property type="component" value="Unassembled WGS sequence"/>
</dbReference>